<proteinExistence type="predicted"/>
<evidence type="ECO:0000313" key="1">
    <source>
        <dbReference type="EMBL" id="REE01100.1"/>
    </source>
</evidence>
<protein>
    <submittedName>
        <fullName evidence="1">Uncharacterized protein</fullName>
    </submittedName>
</protein>
<accession>A0A3D9L723</accession>
<dbReference type="RefSeq" id="WP_115867188.1">
    <property type="nucleotide sequence ID" value="NZ_QREG01000004.1"/>
</dbReference>
<keyword evidence="2" id="KW-1185">Reference proteome</keyword>
<reference evidence="1 2" key="1">
    <citation type="submission" date="2018-07" db="EMBL/GenBank/DDBJ databases">
        <title>Genomic Encyclopedia of Type Strains, Phase IV (KMG-IV): sequencing the most valuable type-strain genomes for metagenomic binning, comparative biology and taxonomic classification.</title>
        <authorList>
            <person name="Goeker M."/>
        </authorList>
    </citation>
    <scope>NUCLEOTIDE SEQUENCE [LARGE SCALE GENOMIC DNA]</scope>
    <source>
        <strain evidence="1 2">DSM 4134</strain>
    </source>
</reference>
<sequence length="139" mass="15427">MPVDKLTGLVFYPDNDFLIRKFTGLKFEYLENLSVAVVDQFGNLVSGATITIERNGGAAQQYTLPAGELFELVEGSTDFVISAIETDTHIPVSPPQAFTFDGSNKKSVILEVRRAYYYRVRAVRDGLKSNWSNTAKLAL</sequence>
<name>A0A3D9L723_MARFU</name>
<dbReference type="Proteomes" id="UP000256779">
    <property type="component" value="Unassembled WGS sequence"/>
</dbReference>
<dbReference type="AlphaFoldDB" id="A0A3D9L723"/>
<evidence type="ECO:0000313" key="2">
    <source>
        <dbReference type="Proteomes" id="UP000256779"/>
    </source>
</evidence>
<dbReference type="EMBL" id="QREG01000004">
    <property type="protein sequence ID" value="REE01100.1"/>
    <property type="molecule type" value="Genomic_DNA"/>
</dbReference>
<gene>
    <name evidence="1" type="ORF">C7460_104120</name>
</gene>
<organism evidence="1 2">
    <name type="scientific">Marinoscillum furvescens DSM 4134</name>
    <dbReference type="NCBI Taxonomy" id="1122208"/>
    <lineage>
        <taxon>Bacteria</taxon>
        <taxon>Pseudomonadati</taxon>
        <taxon>Bacteroidota</taxon>
        <taxon>Cytophagia</taxon>
        <taxon>Cytophagales</taxon>
        <taxon>Reichenbachiellaceae</taxon>
        <taxon>Marinoscillum</taxon>
    </lineage>
</organism>
<comment type="caution">
    <text evidence="1">The sequence shown here is derived from an EMBL/GenBank/DDBJ whole genome shotgun (WGS) entry which is preliminary data.</text>
</comment>